<accession>A0A9D4G2D4</accession>
<evidence type="ECO:0000256" key="9">
    <source>
        <dbReference type="SAM" id="Phobius"/>
    </source>
</evidence>
<feature type="domain" description="G-protein coupled receptors family 1 profile" evidence="10">
    <location>
        <begin position="11"/>
        <end position="140"/>
    </location>
</feature>
<reference evidence="12" key="1">
    <citation type="journal article" date="2019" name="bioRxiv">
        <title>The Genome of the Zebra Mussel, Dreissena polymorpha: A Resource for Invasive Species Research.</title>
        <authorList>
            <person name="McCartney M.A."/>
            <person name="Auch B."/>
            <person name="Kono T."/>
            <person name="Mallez S."/>
            <person name="Zhang Y."/>
            <person name="Obille A."/>
            <person name="Becker A."/>
            <person name="Abrahante J.E."/>
            <person name="Garbe J."/>
            <person name="Badalamenti J.P."/>
            <person name="Herman A."/>
            <person name="Mangelson H."/>
            <person name="Liachko I."/>
            <person name="Sullivan S."/>
            <person name="Sone E.D."/>
            <person name="Koren S."/>
            <person name="Silverstein K.A.T."/>
            <person name="Beckman K.B."/>
            <person name="Gohl D.M."/>
        </authorList>
    </citation>
    <scope>NUCLEOTIDE SEQUENCE</scope>
    <source>
        <strain evidence="12">Duluth1</strain>
        <tissue evidence="12">Whole animal</tissue>
    </source>
</reference>
<dbReference type="GO" id="GO:0005886">
    <property type="term" value="C:plasma membrane"/>
    <property type="evidence" value="ECO:0007669"/>
    <property type="project" value="UniProtKB-SubCell"/>
</dbReference>
<evidence type="ECO:0000259" key="10">
    <source>
        <dbReference type="PROSITE" id="PS50262"/>
    </source>
</evidence>
<evidence type="ECO:0000256" key="1">
    <source>
        <dbReference type="ARBA" id="ARBA00004651"/>
    </source>
</evidence>
<dbReference type="SUPFAM" id="SSF81321">
    <property type="entry name" value="Family A G protein-coupled receptor-like"/>
    <property type="match status" value="1"/>
</dbReference>
<keyword evidence="4 9" id="KW-1133">Transmembrane helix</keyword>
<feature type="transmembrane region" description="Helical" evidence="9">
    <location>
        <begin position="42"/>
        <end position="64"/>
    </location>
</feature>
<evidence type="ECO:0000256" key="7">
    <source>
        <dbReference type="ARBA" id="ARBA00023170"/>
    </source>
</evidence>
<evidence type="ECO:0000256" key="6">
    <source>
        <dbReference type="ARBA" id="ARBA00023136"/>
    </source>
</evidence>
<keyword evidence="3 9" id="KW-0812">Transmembrane</keyword>
<dbReference type="Gene3D" id="1.20.1070.10">
    <property type="entry name" value="Rhodopsin 7-helix transmembrane proteins"/>
    <property type="match status" value="1"/>
</dbReference>
<dbReference type="PROSITE" id="PS50262">
    <property type="entry name" value="G_PROTEIN_RECEP_F1_2"/>
    <property type="match status" value="1"/>
</dbReference>
<organism evidence="12 13">
    <name type="scientific">Dreissena polymorpha</name>
    <name type="common">Zebra mussel</name>
    <name type="synonym">Mytilus polymorpha</name>
    <dbReference type="NCBI Taxonomy" id="45954"/>
    <lineage>
        <taxon>Eukaryota</taxon>
        <taxon>Metazoa</taxon>
        <taxon>Spiralia</taxon>
        <taxon>Lophotrochozoa</taxon>
        <taxon>Mollusca</taxon>
        <taxon>Bivalvia</taxon>
        <taxon>Autobranchia</taxon>
        <taxon>Heteroconchia</taxon>
        <taxon>Euheterodonta</taxon>
        <taxon>Imparidentia</taxon>
        <taxon>Neoheterodontei</taxon>
        <taxon>Myida</taxon>
        <taxon>Dreissenoidea</taxon>
        <taxon>Dreissenidae</taxon>
        <taxon>Dreissena</taxon>
    </lineage>
</organism>
<proteinExistence type="predicted"/>
<dbReference type="CDD" id="cd00637">
    <property type="entry name" value="7tm_classA_rhodopsin-like"/>
    <property type="match status" value="1"/>
</dbReference>
<evidence type="ECO:0000313" key="12">
    <source>
        <dbReference type="EMBL" id="KAH3806312.1"/>
    </source>
</evidence>
<comment type="caution">
    <text evidence="12">The sequence shown here is derived from an EMBL/GenBank/DDBJ whole genome shotgun (WGS) entry which is preliminary data.</text>
</comment>
<dbReference type="InterPro" id="IPR000276">
    <property type="entry name" value="GPCR_Rhodpsn"/>
</dbReference>
<feature type="transmembrane region" description="Helical" evidence="9">
    <location>
        <begin position="6"/>
        <end position="21"/>
    </location>
</feature>
<evidence type="ECO:0000256" key="5">
    <source>
        <dbReference type="ARBA" id="ARBA00023040"/>
    </source>
</evidence>
<reference evidence="12" key="2">
    <citation type="submission" date="2020-11" db="EMBL/GenBank/DDBJ databases">
        <authorList>
            <person name="McCartney M.A."/>
            <person name="Auch B."/>
            <person name="Kono T."/>
            <person name="Mallez S."/>
            <person name="Becker A."/>
            <person name="Gohl D.M."/>
            <person name="Silverstein K.A.T."/>
            <person name="Koren S."/>
            <person name="Bechman K.B."/>
            <person name="Herman A."/>
            <person name="Abrahante J.E."/>
            <person name="Garbe J."/>
        </authorList>
    </citation>
    <scope>NUCLEOTIDE SEQUENCE</scope>
    <source>
        <strain evidence="12">Duluth1</strain>
        <tissue evidence="12">Whole animal</tissue>
    </source>
</reference>
<name>A0A9D4G2D4_DREPO</name>
<feature type="transmembrane region" description="Helical" evidence="9">
    <location>
        <begin position="110"/>
        <end position="132"/>
    </location>
</feature>
<dbReference type="PANTHER" id="PTHR24228">
    <property type="entry name" value="B2 BRADYKININ RECEPTOR/ANGIOTENSIN II RECEPTOR"/>
    <property type="match status" value="1"/>
</dbReference>
<feature type="transmembrane region" description="Helical" evidence="9">
    <location>
        <begin position="70"/>
        <end position="89"/>
    </location>
</feature>
<evidence type="ECO:0000256" key="4">
    <source>
        <dbReference type="ARBA" id="ARBA00022989"/>
    </source>
</evidence>
<keyword evidence="8" id="KW-0807">Transducer</keyword>
<gene>
    <name evidence="11" type="ORF">DPMN_134062</name>
    <name evidence="12" type="ORF">DPMN_134631</name>
</gene>
<dbReference type="InterPro" id="IPR017452">
    <property type="entry name" value="GPCR_Rhodpsn_7TM"/>
</dbReference>
<dbReference type="AlphaFoldDB" id="A0A9D4G2D4"/>
<keyword evidence="2" id="KW-1003">Cell membrane</keyword>
<dbReference type="EMBL" id="JAIWYP010000006">
    <property type="protein sequence ID" value="KAH3805755.1"/>
    <property type="molecule type" value="Genomic_DNA"/>
</dbReference>
<comment type="subcellular location">
    <subcellularLocation>
        <location evidence="1">Cell membrane</location>
        <topology evidence="1">Multi-pass membrane protein</topology>
    </subcellularLocation>
</comment>
<keyword evidence="7" id="KW-0675">Receptor</keyword>
<evidence type="ECO:0000313" key="11">
    <source>
        <dbReference type="EMBL" id="KAH3805755.1"/>
    </source>
</evidence>
<keyword evidence="13" id="KW-1185">Reference proteome</keyword>
<dbReference type="EMBL" id="JAIWYP010000006">
    <property type="protein sequence ID" value="KAH3806312.1"/>
    <property type="molecule type" value="Genomic_DNA"/>
</dbReference>
<sequence>MSIVCSAGIIGNFVALLFYVSRKDKSAATLVLSALSVKDLKCSIVLLSSTAGLVHSMMYTHVAACKIQGFLNHIFVKNSTLLLFILALDRYFIICKISKWKSLFARRKTVVCKIVCTTGLSILFSIRELVFFELDPYTLL</sequence>
<keyword evidence="6 9" id="KW-0472">Membrane</keyword>
<evidence type="ECO:0000256" key="8">
    <source>
        <dbReference type="ARBA" id="ARBA00023224"/>
    </source>
</evidence>
<keyword evidence="5" id="KW-0297">G-protein coupled receptor</keyword>
<dbReference type="GO" id="GO:0004930">
    <property type="term" value="F:G protein-coupled receptor activity"/>
    <property type="evidence" value="ECO:0007669"/>
    <property type="project" value="UniProtKB-KW"/>
</dbReference>
<dbReference type="Proteomes" id="UP000828390">
    <property type="component" value="Unassembled WGS sequence"/>
</dbReference>
<protein>
    <recommendedName>
        <fullName evidence="10">G-protein coupled receptors family 1 profile domain-containing protein</fullName>
    </recommendedName>
</protein>
<dbReference type="PANTHER" id="PTHR24228:SF59">
    <property type="entry name" value="NEUROPEPTIDE RECEPTOR 15"/>
    <property type="match status" value="1"/>
</dbReference>
<evidence type="ECO:0000256" key="3">
    <source>
        <dbReference type="ARBA" id="ARBA00022692"/>
    </source>
</evidence>
<evidence type="ECO:0000256" key="2">
    <source>
        <dbReference type="ARBA" id="ARBA00022475"/>
    </source>
</evidence>
<dbReference type="Pfam" id="PF00001">
    <property type="entry name" value="7tm_1"/>
    <property type="match status" value="1"/>
</dbReference>
<evidence type="ECO:0000313" key="13">
    <source>
        <dbReference type="Proteomes" id="UP000828390"/>
    </source>
</evidence>